<evidence type="ECO:0000313" key="11">
    <source>
        <dbReference type="EMBL" id="KAJ8875192.1"/>
    </source>
</evidence>
<comment type="similarity">
    <text evidence="2">Belongs to the FAD-binding oxidoreductase/transferase type 4 family.</text>
</comment>
<dbReference type="InterPro" id="IPR016164">
    <property type="entry name" value="FAD-linked_Oxase-like_C"/>
</dbReference>
<keyword evidence="4" id="KW-0274">FAD</keyword>
<dbReference type="Pfam" id="PF02913">
    <property type="entry name" value="FAD-oxidase_C"/>
    <property type="match status" value="1"/>
</dbReference>
<evidence type="ECO:0000256" key="8">
    <source>
        <dbReference type="ARBA" id="ARBA00045410"/>
    </source>
</evidence>
<evidence type="ECO:0000256" key="5">
    <source>
        <dbReference type="ARBA" id="ARBA00023002"/>
    </source>
</evidence>
<evidence type="ECO:0000256" key="2">
    <source>
        <dbReference type="ARBA" id="ARBA00008000"/>
    </source>
</evidence>
<comment type="caution">
    <text evidence="11">The sequence shown here is derived from an EMBL/GenBank/DDBJ whole genome shotgun (WGS) entry which is preliminary data.</text>
</comment>
<keyword evidence="3" id="KW-0285">Flavoprotein</keyword>
<name>A0ABQ9GT24_9NEOP</name>
<dbReference type="EMBL" id="JARBHB010000009">
    <property type="protein sequence ID" value="KAJ8875192.1"/>
    <property type="molecule type" value="Genomic_DNA"/>
</dbReference>
<dbReference type="PANTHER" id="PTHR43716:SF1">
    <property type="entry name" value="D-2-HYDROXYGLUTARATE DEHYDROGENASE, MITOCHONDRIAL"/>
    <property type="match status" value="1"/>
</dbReference>
<accession>A0ABQ9GT24</accession>
<reference evidence="11 12" key="1">
    <citation type="submission" date="2023-02" db="EMBL/GenBank/DDBJ databases">
        <title>LHISI_Scaffold_Assembly.</title>
        <authorList>
            <person name="Stuart O.P."/>
            <person name="Cleave R."/>
            <person name="Magrath M.J.L."/>
            <person name="Mikheyev A.S."/>
        </authorList>
    </citation>
    <scope>NUCLEOTIDE SEQUENCE [LARGE SCALE GENOMIC DNA]</scope>
    <source>
        <strain evidence="11">Daus_M_001</strain>
        <tissue evidence="11">Leg muscle</tissue>
    </source>
</reference>
<keyword evidence="12" id="KW-1185">Reference proteome</keyword>
<feature type="domain" description="FAD-binding oxidoreductase/transferase type 4 C-terminal" evidence="10">
    <location>
        <begin position="25"/>
        <end position="110"/>
    </location>
</feature>
<evidence type="ECO:0000256" key="7">
    <source>
        <dbReference type="ARBA" id="ARBA00039639"/>
    </source>
</evidence>
<dbReference type="PANTHER" id="PTHR43716">
    <property type="entry name" value="D-2-HYDROXYGLUTARATE DEHYDROGENASE, MITOCHONDRIAL"/>
    <property type="match status" value="1"/>
</dbReference>
<evidence type="ECO:0000256" key="6">
    <source>
        <dbReference type="ARBA" id="ARBA00039003"/>
    </source>
</evidence>
<evidence type="ECO:0000313" key="12">
    <source>
        <dbReference type="Proteomes" id="UP001159363"/>
    </source>
</evidence>
<comment type="catalytic activity">
    <reaction evidence="9">
        <text>(R)-malate + A = oxaloacetate + AH2</text>
        <dbReference type="Rhea" id="RHEA:67460"/>
        <dbReference type="ChEBI" id="CHEBI:13193"/>
        <dbReference type="ChEBI" id="CHEBI:15588"/>
        <dbReference type="ChEBI" id="CHEBI:16452"/>
        <dbReference type="ChEBI" id="CHEBI:17499"/>
    </reaction>
    <physiologicalReaction direction="left-to-right" evidence="9">
        <dbReference type="Rhea" id="RHEA:67461"/>
    </physiologicalReaction>
</comment>
<proteinExistence type="inferred from homology"/>
<dbReference type="InterPro" id="IPR004113">
    <property type="entry name" value="FAD-bd_oxidored_4_C"/>
</dbReference>
<dbReference type="Gene3D" id="1.10.45.10">
    <property type="entry name" value="Vanillyl-alcohol Oxidase, Chain A, domain 4"/>
    <property type="match status" value="1"/>
</dbReference>
<dbReference type="InterPro" id="IPR051264">
    <property type="entry name" value="FAD-oxidored/transferase_4"/>
</dbReference>
<evidence type="ECO:0000256" key="4">
    <source>
        <dbReference type="ARBA" id="ARBA00022827"/>
    </source>
</evidence>
<keyword evidence="5" id="KW-0560">Oxidoreductase</keyword>
<evidence type="ECO:0000259" key="10">
    <source>
        <dbReference type="Pfam" id="PF02913"/>
    </source>
</evidence>
<dbReference type="SUPFAM" id="SSF55103">
    <property type="entry name" value="FAD-linked oxidases, C-terminal domain"/>
    <property type="match status" value="1"/>
</dbReference>
<dbReference type="EC" id="1.1.99.39" evidence="6"/>
<organism evidence="11 12">
    <name type="scientific">Dryococelus australis</name>
    <dbReference type="NCBI Taxonomy" id="614101"/>
    <lineage>
        <taxon>Eukaryota</taxon>
        <taxon>Metazoa</taxon>
        <taxon>Ecdysozoa</taxon>
        <taxon>Arthropoda</taxon>
        <taxon>Hexapoda</taxon>
        <taxon>Insecta</taxon>
        <taxon>Pterygota</taxon>
        <taxon>Neoptera</taxon>
        <taxon>Polyneoptera</taxon>
        <taxon>Phasmatodea</taxon>
        <taxon>Verophasmatodea</taxon>
        <taxon>Anareolatae</taxon>
        <taxon>Phasmatidae</taxon>
        <taxon>Eurycanthinae</taxon>
        <taxon>Dryococelus</taxon>
    </lineage>
</organism>
<comment type="cofactor">
    <cofactor evidence="1">
        <name>FAD</name>
        <dbReference type="ChEBI" id="CHEBI:57692"/>
    </cofactor>
</comment>
<dbReference type="Proteomes" id="UP001159363">
    <property type="component" value="Chromosome 8"/>
</dbReference>
<dbReference type="Gene3D" id="3.30.70.2740">
    <property type="match status" value="1"/>
</dbReference>
<evidence type="ECO:0000256" key="3">
    <source>
        <dbReference type="ARBA" id="ARBA00022630"/>
    </source>
</evidence>
<evidence type="ECO:0000256" key="1">
    <source>
        <dbReference type="ARBA" id="ARBA00001974"/>
    </source>
</evidence>
<gene>
    <name evidence="11" type="ORF">PR048_023087</name>
</gene>
<dbReference type="InterPro" id="IPR016171">
    <property type="entry name" value="Vanillyl_alc_oxidase_C-sub2"/>
</dbReference>
<sequence length="113" mass="13019">MRTYVCKHVFYCSCSSFIQTPFSAVFIFSGDGNLHLNITSKQFEQEIVDLMEPEVFKWTAALHGSISAEHGMGFKKNKFIHYAKSPTYLNLMENIKLVMDPKLILNPYKVLHL</sequence>
<comment type="function">
    <text evidence="8">Catalyzes the oxidation of D-2-hydroxyglutarate (D-2-HG) to alpha-ketoglutarate. Also catalyzes the oxidation of other D-2-hydroxyacids, such as D-malate (D-MAL) and D-lactate (D-LAC). Exhibits high activities towards D-2-HG and D-MAL but a very weak activity towards D-LAC.</text>
</comment>
<evidence type="ECO:0000256" key="9">
    <source>
        <dbReference type="ARBA" id="ARBA00049267"/>
    </source>
</evidence>
<protein>
    <recommendedName>
        <fullName evidence="7">D-2-hydroxyglutarate dehydrogenase, mitochondrial</fullName>
        <ecNumber evidence="6">1.1.99.39</ecNumber>
    </recommendedName>
</protein>